<organism evidence="2">
    <name type="scientific">uncultured Mycobacterium sp</name>
    <dbReference type="NCBI Taxonomy" id="171292"/>
    <lineage>
        <taxon>Bacteria</taxon>
        <taxon>Bacillati</taxon>
        <taxon>Actinomycetota</taxon>
        <taxon>Actinomycetes</taxon>
        <taxon>Mycobacteriales</taxon>
        <taxon>Mycobacteriaceae</taxon>
        <taxon>Mycobacterium</taxon>
        <taxon>environmental samples</taxon>
    </lineage>
</organism>
<dbReference type="PANTHER" id="PTHR30011:SF42">
    <property type="entry name" value="LUXA2 PROTEIN"/>
    <property type="match status" value="1"/>
</dbReference>
<feature type="domain" description="Luciferase-like" evidence="1">
    <location>
        <begin position="1"/>
        <end position="322"/>
    </location>
</feature>
<name>A0A1Y5PMC0_9MYCO</name>
<dbReference type="Pfam" id="PF00296">
    <property type="entry name" value="Bac_luciferase"/>
    <property type="match status" value="1"/>
</dbReference>
<sequence>MEIGIFLMPAHPPERSLYDATQWDLDLITLADELGYVEAWVGEHFTVPWEPICAPDLLLAQALLRTKNIKLAPGAHLLPYHHPVELAHRVAYFDHLAQGRFMLGVGASGIPGDWALFDVDGKNGEHREMTREALEIMLKVWTEDQPWEFRGKYWNANGIAPMFEGLMKRHIKPFQAPHPPIGVTGFSAGSETLKMAGERGYLPMSLDLNTEYVASHWDAVLEGAARSGRTPDRKDWRLVREVVVAETDEQAFRYAVDGMMGRNMREYVLPTFRMFGMTKFYKHNPSVPDEDVTPEYLAENTFVVGSVETVVDKLEATYDQVGGFGHLLILGFDYLDNPGPWKESMRLLAEEVMPRLNARIAKKPVSAIV</sequence>
<gene>
    <name evidence="2" type="ORF">MHPYR_90155</name>
</gene>
<dbReference type="Gene3D" id="3.20.20.30">
    <property type="entry name" value="Luciferase-like domain"/>
    <property type="match status" value="1"/>
</dbReference>
<dbReference type="InterPro" id="IPR036661">
    <property type="entry name" value="Luciferase-like_sf"/>
</dbReference>
<dbReference type="EMBL" id="FLQS01000089">
    <property type="protein sequence ID" value="SBS79805.1"/>
    <property type="molecule type" value="Genomic_DNA"/>
</dbReference>
<dbReference type="AlphaFoldDB" id="A0A1Y5PMC0"/>
<evidence type="ECO:0000259" key="1">
    <source>
        <dbReference type="Pfam" id="PF00296"/>
    </source>
</evidence>
<dbReference type="InterPro" id="IPR051260">
    <property type="entry name" value="Diverse_substr_monoxygenases"/>
</dbReference>
<dbReference type="InterPro" id="IPR011251">
    <property type="entry name" value="Luciferase-like_dom"/>
</dbReference>
<proteinExistence type="predicted"/>
<evidence type="ECO:0000313" key="2">
    <source>
        <dbReference type="EMBL" id="SBS79805.1"/>
    </source>
</evidence>
<dbReference type="PANTHER" id="PTHR30011">
    <property type="entry name" value="ALKANESULFONATE MONOOXYGENASE-RELATED"/>
    <property type="match status" value="1"/>
</dbReference>
<accession>A0A1Y5PMC0</accession>
<reference evidence="2" key="1">
    <citation type="submission" date="2016-03" db="EMBL/GenBank/DDBJ databases">
        <authorList>
            <person name="Ploux O."/>
        </authorList>
    </citation>
    <scope>NUCLEOTIDE SEQUENCE</scope>
    <source>
        <strain evidence="2">UC10</strain>
    </source>
</reference>
<protein>
    <submittedName>
        <fullName evidence="2">Luciferase-like, subgroup</fullName>
    </submittedName>
</protein>
<dbReference type="GO" id="GO:0016705">
    <property type="term" value="F:oxidoreductase activity, acting on paired donors, with incorporation or reduction of molecular oxygen"/>
    <property type="evidence" value="ECO:0007669"/>
    <property type="project" value="InterPro"/>
</dbReference>
<dbReference type="SUPFAM" id="SSF51679">
    <property type="entry name" value="Bacterial luciferase-like"/>
    <property type="match status" value="1"/>
</dbReference>